<accession>A0ACC1JJF8</accession>
<dbReference type="EMBL" id="JANBUJ010003906">
    <property type="protein sequence ID" value="KAJ2759071.1"/>
    <property type="molecule type" value="Genomic_DNA"/>
</dbReference>
<keyword evidence="2" id="KW-1185">Reference proteome</keyword>
<sequence>MESQRQQSMVEQEEEDMARASAQLTGIRHRTNHAAGMAPHVFLAPDSLAYRNQISQTDRAYAHVRSVAHPLVASIARCVELRESRHAVLTPRERPRALRRQPAPDMVSPGPAAAD</sequence>
<gene>
    <name evidence="1" type="ORF">IWQ57_006651</name>
</gene>
<organism evidence="1 2">
    <name type="scientific">Coemansia nantahalensis</name>
    <dbReference type="NCBI Taxonomy" id="2789366"/>
    <lineage>
        <taxon>Eukaryota</taxon>
        <taxon>Fungi</taxon>
        <taxon>Fungi incertae sedis</taxon>
        <taxon>Zoopagomycota</taxon>
        <taxon>Kickxellomycotina</taxon>
        <taxon>Kickxellomycetes</taxon>
        <taxon>Kickxellales</taxon>
        <taxon>Kickxellaceae</taxon>
        <taxon>Coemansia</taxon>
    </lineage>
</organism>
<name>A0ACC1JJF8_9FUNG</name>
<proteinExistence type="predicted"/>
<reference evidence="1" key="1">
    <citation type="submission" date="2022-07" db="EMBL/GenBank/DDBJ databases">
        <title>Phylogenomic reconstructions and comparative analyses of Kickxellomycotina fungi.</title>
        <authorList>
            <person name="Reynolds N.K."/>
            <person name="Stajich J.E."/>
            <person name="Barry K."/>
            <person name="Grigoriev I.V."/>
            <person name="Crous P."/>
            <person name="Smith M.E."/>
        </authorList>
    </citation>
    <scope>NUCLEOTIDE SEQUENCE</scope>
    <source>
        <strain evidence="1">CBS 109366</strain>
    </source>
</reference>
<feature type="non-terminal residue" evidence="1">
    <location>
        <position position="115"/>
    </location>
</feature>
<evidence type="ECO:0000313" key="1">
    <source>
        <dbReference type="EMBL" id="KAJ2759071.1"/>
    </source>
</evidence>
<comment type="caution">
    <text evidence="1">The sequence shown here is derived from an EMBL/GenBank/DDBJ whole genome shotgun (WGS) entry which is preliminary data.</text>
</comment>
<dbReference type="Proteomes" id="UP001140234">
    <property type="component" value="Unassembled WGS sequence"/>
</dbReference>
<protein>
    <submittedName>
        <fullName evidence="1">Uncharacterized protein</fullName>
    </submittedName>
</protein>
<evidence type="ECO:0000313" key="2">
    <source>
        <dbReference type="Proteomes" id="UP001140234"/>
    </source>
</evidence>